<dbReference type="CDD" id="cd12912">
    <property type="entry name" value="PDC2_MCP_like"/>
    <property type="match status" value="1"/>
</dbReference>
<comment type="similarity">
    <text evidence="6">Belongs to the methyl-accepting chemotaxis (MCP) protein family.</text>
</comment>
<evidence type="ECO:0000256" key="4">
    <source>
        <dbReference type="ARBA" id="ARBA00022989"/>
    </source>
</evidence>
<sequence>MFASLRARIVALSVAIVVAALTINAILNYVVADRYNDASISETLSAIEGGHVEAMGEWVAGHVQMIVSLQDAVLQPEPEAALKLVAAAGGFTNVYVGYADHTARFSNPTGIPPGYDPTVRPWYQQAAKAGKPVVTPPYVDAGTGKLVVAFAVPVLKDGELKGVVSGDVNMDSVVANVKSIRPTPASFGMLVARSGEIVAHPDDKLTLKPVTDLVPALDTGKLAALAGAEAPLPVQAGGVAKLLFARPVPGTDWLAVLAMDQAEAGAGMRSVLWTSLLALVVIAVLAAIIVAGATGVSFRRLTQIRDAMRDIGRGEADLTRRLPADGRDETAQIAQAFNAFADQLAGVMRQIRDASASVHAAADEIAAGNNDLSRRTESAAASLQQTAASMEQITATVGQSASSAQQADHLAVAAAQGAGNGGSAIQDAIVTMGAIEQAAVKVSDIIGVIEGIAFQTNILALNAAVEAARAGEQGRGFAVVAGEVRALAQRSAQAAKEIKTLIESTVGSVSTGSGQVRRAGDTMQRIVGDVGKVSRIISEISQAAGEQTRGIQEVNQAVSQLDQMVQQNAALVEQSSAAAEALQTQAASLAGVVGGFRLH</sequence>
<evidence type="ECO:0000256" key="5">
    <source>
        <dbReference type="ARBA" id="ARBA00023136"/>
    </source>
</evidence>
<dbReference type="CDD" id="cd11386">
    <property type="entry name" value="MCP_signal"/>
    <property type="match status" value="1"/>
</dbReference>
<dbReference type="RefSeq" id="WP_071010617.1">
    <property type="nucleotide sequence ID" value="NZ_CP017754.1"/>
</dbReference>
<dbReference type="Pfam" id="PF02743">
    <property type="entry name" value="dCache_1"/>
    <property type="match status" value="1"/>
</dbReference>
<dbReference type="InterPro" id="IPR004090">
    <property type="entry name" value="Chemotax_Me-accpt_rcpt"/>
</dbReference>
<evidence type="ECO:0000313" key="12">
    <source>
        <dbReference type="Proteomes" id="UP000177515"/>
    </source>
</evidence>
<dbReference type="Pfam" id="PF00672">
    <property type="entry name" value="HAMP"/>
    <property type="match status" value="1"/>
</dbReference>
<gene>
    <name evidence="11" type="ORF">BKK80_01860</name>
</gene>
<dbReference type="PRINTS" id="PR00260">
    <property type="entry name" value="CHEMTRNSDUCR"/>
</dbReference>
<evidence type="ECO:0000259" key="10">
    <source>
        <dbReference type="PROSITE" id="PS50885"/>
    </source>
</evidence>
<keyword evidence="4 8" id="KW-1133">Transmembrane helix</keyword>
<keyword evidence="7" id="KW-0807">Transducer</keyword>
<dbReference type="EMBL" id="CP017754">
    <property type="protein sequence ID" value="AOZ04719.1"/>
    <property type="molecule type" value="Genomic_DNA"/>
</dbReference>
<comment type="subcellular location">
    <subcellularLocation>
        <location evidence="1">Cell membrane</location>
        <topology evidence="1">Multi-pass membrane protein</topology>
    </subcellularLocation>
</comment>
<dbReference type="InterPro" id="IPR033479">
    <property type="entry name" value="dCache_1"/>
</dbReference>
<evidence type="ECO:0000256" key="2">
    <source>
        <dbReference type="ARBA" id="ARBA00022475"/>
    </source>
</evidence>
<dbReference type="CDD" id="cd06225">
    <property type="entry name" value="HAMP"/>
    <property type="match status" value="1"/>
</dbReference>
<dbReference type="SMART" id="SM00283">
    <property type="entry name" value="MA"/>
    <property type="match status" value="1"/>
</dbReference>
<dbReference type="SMART" id="SM00304">
    <property type="entry name" value="HAMP"/>
    <property type="match status" value="1"/>
</dbReference>
<evidence type="ECO:0000313" key="11">
    <source>
        <dbReference type="EMBL" id="AOZ04719.1"/>
    </source>
</evidence>
<dbReference type="PROSITE" id="PS50111">
    <property type="entry name" value="CHEMOTAXIS_TRANSDUC_2"/>
    <property type="match status" value="1"/>
</dbReference>
<evidence type="ECO:0000256" key="1">
    <source>
        <dbReference type="ARBA" id="ARBA00004651"/>
    </source>
</evidence>
<dbReference type="PANTHER" id="PTHR43531">
    <property type="entry name" value="PROTEIN ICFG"/>
    <property type="match status" value="1"/>
</dbReference>
<evidence type="ECO:0000256" key="3">
    <source>
        <dbReference type="ARBA" id="ARBA00022692"/>
    </source>
</evidence>
<feature type="transmembrane region" description="Helical" evidence="8">
    <location>
        <begin position="271"/>
        <end position="298"/>
    </location>
</feature>
<protein>
    <submittedName>
        <fullName evidence="11">Chemotaxis protein</fullName>
    </submittedName>
</protein>
<evidence type="ECO:0000259" key="9">
    <source>
        <dbReference type="PROSITE" id="PS50111"/>
    </source>
</evidence>
<dbReference type="Gene3D" id="3.30.450.20">
    <property type="entry name" value="PAS domain"/>
    <property type="match status" value="2"/>
</dbReference>
<evidence type="ECO:0000256" key="8">
    <source>
        <dbReference type="SAM" id="Phobius"/>
    </source>
</evidence>
<keyword evidence="2" id="KW-1003">Cell membrane</keyword>
<dbReference type="PROSITE" id="PS50885">
    <property type="entry name" value="HAMP"/>
    <property type="match status" value="1"/>
</dbReference>
<accession>A0ABN4TF11</accession>
<dbReference type="Pfam" id="PF00015">
    <property type="entry name" value="MCPsignal"/>
    <property type="match status" value="1"/>
</dbReference>
<proteinExistence type="inferred from homology"/>
<dbReference type="SUPFAM" id="SSF58104">
    <property type="entry name" value="Methyl-accepting chemotaxis protein (MCP) signaling domain"/>
    <property type="match status" value="1"/>
</dbReference>
<dbReference type="SUPFAM" id="SSF103190">
    <property type="entry name" value="Sensory domain-like"/>
    <property type="match status" value="1"/>
</dbReference>
<dbReference type="Gene3D" id="1.10.287.950">
    <property type="entry name" value="Methyl-accepting chemotaxis protein"/>
    <property type="match status" value="1"/>
</dbReference>
<evidence type="ECO:0000256" key="7">
    <source>
        <dbReference type="PROSITE-ProRule" id="PRU00284"/>
    </source>
</evidence>
<dbReference type="InterPro" id="IPR051310">
    <property type="entry name" value="MCP_chemotaxis"/>
</dbReference>
<dbReference type="InterPro" id="IPR003660">
    <property type="entry name" value="HAMP_dom"/>
</dbReference>
<dbReference type="InterPro" id="IPR004089">
    <property type="entry name" value="MCPsignal_dom"/>
</dbReference>
<dbReference type="Proteomes" id="UP000177515">
    <property type="component" value="Chromosome 1"/>
</dbReference>
<reference evidence="11 12" key="1">
    <citation type="submission" date="2016-10" db="EMBL/GenBank/DDBJ databases">
        <title>Complete genome sequences of three Cupriavidus strains isolated from various Malaysian environments.</title>
        <authorList>
            <person name="Abdullah A.A.-A."/>
            <person name="Shafie N.A.H."/>
            <person name="Lau N.S."/>
        </authorList>
    </citation>
    <scope>NUCLEOTIDE SEQUENCE [LARGE SCALE GENOMIC DNA]</scope>
    <source>
        <strain evidence="11 12">USMAA1020</strain>
    </source>
</reference>
<dbReference type="CDD" id="cd12913">
    <property type="entry name" value="PDC1_MCP_like"/>
    <property type="match status" value="1"/>
</dbReference>
<name>A0ABN4TF11_9BURK</name>
<keyword evidence="5 8" id="KW-0472">Membrane</keyword>
<evidence type="ECO:0000256" key="6">
    <source>
        <dbReference type="ARBA" id="ARBA00029447"/>
    </source>
</evidence>
<dbReference type="InterPro" id="IPR029151">
    <property type="entry name" value="Sensor-like_sf"/>
</dbReference>
<keyword evidence="12" id="KW-1185">Reference proteome</keyword>
<dbReference type="PANTHER" id="PTHR43531:SF16">
    <property type="entry name" value="METHYL-ACCEPTING CHEMOTAXIS PROTEIN II"/>
    <property type="match status" value="1"/>
</dbReference>
<keyword evidence="3 8" id="KW-0812">Transmembrane</keyword>
<organism evidence="11 12">
    <name type="scientific">Cupriavidus malaysiensis</name>
    <dbReference type="NCBI Taxonomy" id="367825"/>
    <lineage>
        <taxon>Bacteria</taxon>
        <taxon>Pseudomonadati</taxon>
        <taxon>Pseudomonadota</taxon>
        <taxon>Betaproteobacteria</taxon>
        <taxon>Burkholderiales</taxon>
        <taxon>Burkholderiaceae</taxon>
        <taxon>Cupriavidus</taxon>
    </lineage>
</organism>
<feature type="domain" description="HAMP" evidence="10">
    <location>
        <begin position="295"/>
        <end position="349"/>
    </location>
</feature>
<feature type="domain" description="Methyl-accepting transducer" evidence="9">
    <location>
        <begin position="354"/>
        <end position="583"/>
    </location>
</feature>